<evidence type="ECO:0000313" key="2">
    <source>
        <dbReference type="EMBL" id="JAD30283.1"/>
    </source>
</evidence>
<evidence type="ECO:0000256" key="1">
    <source>
        <dbReference type="SAM" id="MobiDB-lite"/>
    </source>
</evidence>
<proteinExistence type="predicted"/>
<sequence length="25" mass="2527">MESGGMSGRTTLDVAGTATRIEASK</sequence>
<accession>A0A0A8YXY9</accession>
<feature type="region of interest" description="Disordered" evidence="1">
    <location>
        <begin position="1"/>
        <end position="25"/>
    </location>
</feature>
<dbReference type="AlphaFoldDB" id="A0A0A8YXY9"/>
<dbReference type="EMBL" id="GBRH01267612">
    <property type="protein sequence ID" value="JAD30283.1"/>
    <property type="molecule type" value="Transcribed_RNA"/>
</dbReference>
<name>A0A0A8YXY9_ARUDO</name>
<protein>
    <submittedName>
        <fullName evidence="2">Uncharacterized protein</fullName>
    </submittedName>
</protein>
<reference evidence="2" key="2">
    <citation type="journal article" date="2015" name="Data Brief">
        <title>Shoot transcriptome of the giant reed, Arundo donax.</title>
        <authorList>
            <person name="Barrero R.A."/>
            <person name="Guerrero F.D."/>
            <person name="Moolhuijzen P."/>
            <person name="Goolsby J.A."/>
            <person name="Tidwell J."/>
            <person name="Bellgard S.E."/>
            <person name="Bellgard M.I."/>
        </authorList>
    </citation>
    <scope>NUCLEOTIDE SEQUENCE</scope>
    <source>
        <tissue evidence="2">Shoot tissue taken approximately 20 cm above the soil surface</tissue>
    </source>
</reference>
<reference evidence="2" key="1">
    <citation type="submission" date="2014-09" db="EMBL/GenBank/DDBJ databases">
        <authorList>
            <person name="Magalhaes I.L.F."/>
            <person name="Oliveira U."/>
            <person name="Santos F.R."/>
            <person name="Vidigal T.H.D.A."/>
            <person name="Brescovit A.D."/>
            <person name="Santos A.J."/>
        </authorList>
    </citation>
    <scope>NUCLEOTIDE SEQUENCE</scope>
    <source>
        <tissue evidence="2">Shoot tissue taken approximately 20 cm above the soil surface</tissue>
    </source>
</reference>
<organism evidence="2">
    <name type="scientific">Arundo donax</name>
    <name type="common">Giant reed</name>
    <name type="synonym">Donax arundinaceus</name>
    <dbReference type="NCBI Taxonomy" id="35708"/>
    <lineage>
        <taxon>Eukaryota</taxon>
        <taxon>Viridiplantae</taxon>
        <taxon>Streptophyta</taxon>
        <taxon>Embryophyta</taxon>
        <taxon>Tracheophyta</taxon>
        <taxon>Spermatophyta</taxon>
        <taxon>Magnoliopsida</taxon>
        <taxon>Liliopsida</taxon>
        <taxon>Poales</taxon>
        <taxon>Poaceae</taxon>
        <taxon>PACMAD clade</taxon>
        <taxon>Arundinoideae</taxon>
        <taxon>Arundineae</taxon>
        <taxon>Arundo</taxon>
    </lineage>
</organism>